<protein>
    <recommendedName>
        <fullName evidence="12">N-alpha-acetyltransferase 25, NatB auxiliary subunit</fullName>
    </recommendedName>
    <alternativeName>
        <fullName evidence="15">Mitochondrial distribution and morphology protein 20</fullName>
    </alternativeName>
    <alternativeName>
        <fullName evidence="14">N-terminal acetyltransferase B complex subunit MDM20</fullName>
    </alternativeName>
    <alternativeName>
        <fullName evidence="9">N-terminal acetyltransferase B complex subunit MDM20 homolog</fullName>
    </alternativeName>
    <alternativeName>
        <fullName evidence="13">N-terminal acetyltransferase B complex subunit NAA25</fullName>
    </alternativeName>
</protein>
<evidence type="ECO:0000259" key="18">
    <source>
        <dbReference type="Pfam" id="PF12295"/>
    </source>
</evidence>
<sequence length="3080" mass="352695">VVEWLNEASLADKTTKCELLSKIQELTVNSDEEILEEFIDNVLTFAQDPLADVKRTVVGFMEAVAKKDAQFLPKIAPILVLLLRDHSPQVQKRVIQAFAAIYRSALKWICTATEATEATDSMEEAWNALCNIKAQIVDMIDSDNDGIRTIAIKFLEGVIMLQTYPDEDSVKKENDFSLEDVPTTLKIVRKRKLEDEAINIFELLLKFHAASHISSVNLITCTGSLCLVAKMRPSLMSPVVEAIAKLNSNLPPTLTDSQVNSVRKHIKMQLINILKLPSSYEMQSTIVQILSDLGCSNQEIARALPKIDKHEQQRRAKRALESSMANAAKKARHEKDDRERVMEVDQEELANQRARCVKINETSILEAIKSPELVVQVVAETLPKLPDECPKHFLENYTPIKDMTHAQQMLRIAQGLAEEMTDKEGIRKEPVVVEQAAPTEMEVVRPEDDSQMRKDEATKKLREHLERTKGEQSLLPKMKQRVRTLKLQEVTKPLPKQLKEQFLLEAVKRILDAERVALTGGAAHHRRKILTVLASTFSPSVRDNILAFIFNDIKEHLDLAFSWIYEEYSLLQGFTRHSYIKSEHKPDYAYNKLLCDLIQHVAYHAEIRDRAWKIEVIRSFYLESPLITDESINILVSLCEMEYYTDVAVTLVKDIALQRPTKTDKFMKVLLRFVLHESPEIRGKAIEEVITLYAVHKMMVTQIEEFALLWLSYLDREAPPDEIFHLQYGRPEPILMWTDDLARICLNLFLALMPYHEKLIHNLCSVYTSTSSDMKRIILRSIEAPIRHIGPDSFELLNLVENCPKGAETLITRIIYILTEKAPPTPELVTRVRELYQNKVSDVRLLIPVMSGLTKKEILTSLPRFIKLNPVVVELKFIVKATSLCLAEKETYTHEVLAIVLQQLVEMLPLPTLLMRTVIQSLTLYPRLAGFVTNLLQRLILKHVWKQKVVWDGFLKCCQRLVPQSLPVLIQLPAPQLQEALAQCPDLRAPLLDHVKTITEIGTVSQAILDVLMGNVERKKEPERQKLNDSEAKDDVPDSLEVGNNKKALQEAEKVLKKNASMQCARALKALALLRLGRDDESEAIVKALADEDICDDPTLQVMTFCYRETDQLDKICSMYEKAVKLAPKNEEILSHLFMAYVRINDYKNQQTVALQLYRLRPKNPYYFWAVMSIVLQALRGPDRDKDAKKKVLLTLAQRMVDKLISEEKLDAEQDVQLYISILQYQEKYQEALEFLEGPVCKKLYPSAPVSIKIDLLMCLSKWVDLNLLMKQLLDDNRDRWDYYKIYIETCFELEDAQMSGEGTDHTMEMCHEFICLMMEGTKKVRGPYLARLELHRLLRERNKDPVPLLGEYLELLIEYFRLFGDKTCCALDIKMFLEYLPHHERPGFASRLIIARALPKIDKHEQQRRAKRALESSMANAAKKARHEKDDRERVMEVDQEELANQRARCVKINETSILEAIKSPELVVQVVAETLPKLPDECPKHFLENYTPIKDMTHAQQMLRIAQGMSAFTKDPPMRPKVSVDEDKTQGIRKEPVVVEQAAPTEMEVVRPEDDSQMRKDEATKKLREHLERTKGEQSLLPKMKQRVRTLKLQEVTKPLPKQLKEQFLLEAVKRILDAERVALTGGAAHHRRKILTVLASTFSPSVRDNILAFIFNDIKEHLDLAFSWIYEEYSLLQGFTRHSYIKSEHKPDYAYNKLLCDLIQHVAYHAEIRDRAWKIEVIRAFYLESPLITDESIDILVSFPEIRGKAIEEVITLYAVHKMMVTQIEEFALLWLSYLDREAPPDEIFHLQYGRPEPILMWTDDLARICLNLFLALMPYHEKLIHNLCSVYTSTSSDMKRIILRSIEAPIRHIGPDSFELLNLVENCPKGAETLITRIIYILTEKAPPTPELVTRVRELYQNKVSDVRLLIPVMSGLTKKEILTSLPRFIKLNPVVVKEVFNRLLGLTTDFHNAPLPVSPTELLVALHTIDPAKVELKFIVKATIIQSLTLYPRLAGFVTNLLQRLILKHVWKQKVVWDGFLKCCQRLVPQSLPVLIQLPAPQLQEALAQCPDLRAPLLDHVKTITEIGTVSQAILDVLMGNVERKKEPERQKLSDSEAKDDVPVPNFGVVESRYINMQHVQEAIAERRLRPIYDSLEVGNNKKALQEAEKVLKKNASMQCARALKALALLRLGRDDESEAIVKALADEDICDDPTLQVMTFCYRETDQLDKICSMYEKAVKLAPKNEEILSHLFMAYVRINDYKNQQTVALQLYRLRPKNPYYFWAVMSIVLQALRGPDRDKDAKKKVLLTLAQRMVDKLISEEKLDAEQDVQLYISILQYQEKYQEALEFLEGPVCKKLYPSAPVSIKIDLLMCLSKWVDLNLLMKQLLDDNRDRWDYYKIYIETCFELEDAQMSGEGTDHTMEMCHEFICLMMEGTKKVRGPYLARLELHRLLRERNKDPVPLLGEYLELLIEYFRLFGDKTCCALDIKMFLEYLPHHERPGFASRLIVECGISSTTLPQNKEQMQKHICSLQISRYVGVHSVLGTEHLEALHTALSLHYEHGVSAFGVDLMPTEIGPSDPYALLAVHVMYDLSQRIKASKHLVEALCLLQYLLSNSPTNFHAKLLSLKVYHYLGCGMGAMKIYETLDIKHIQLDSMGFIHCALLPTVGLPSIAKPLYDATLKFFTTSLKDSVEYLAMSYKFGSFSKLQEFMDFREKLANSLHYSLISVEAILMEIAGYCGTMAHNMSSFRSMRIHPEEDKIKWDHLTDNRDLAVVVRWDPTNVTTADGEIKCGDASVSSTKEMAVESFNQDRELLRLRVGLLHLTAACINLLTNRESTKDVRFSGIHMGLHEVWRGLFKHARDANYKPMSDQYLVNILPSRLHAILALPYEETFFALSDFVGCVFHGAENPKSRADTLGECFRSVASRLEAEITSHNQETDLIWNRRVIQERVVNCIEILSLCSFVLVCGYERFSGTSLASQQATKKNKKRDVEGNGESVIGGVGQVAEKERLVAIVDVLKGLRDQLSICDAALDSWKTPQVSNELLDSLAAMSLNPKVEATVSGIFRENHRLVVKELKNAIKEKIRMVQKS</sequence>
<dbReference type="InterPro" id="IPR011990">
    <property type="entry name" value="TPR-like_helical_dom_sf"/>
</dbReference>
<evidence type="ECO:0000256" key="8">
    <source>
        <dbReference type="ARBA" id="ARBA00023242"/>
    </source>
</evidence>
<dbReference type="EMBL" id="AJWK01005339">
    <property type="status" value="NOT_ANNOTATED_CDS"/>
    <property type="molecule type" value="Genomic_DNA"/>
</dbReference>
<evidence type="ECO:0000256" key="16">
    <source>
        <dbReference type="SAM" id="MobiDB-lite"/>
    </source>
</evidence>
<feature type="compositionally biased region" description="Basic and acidic residues" evidence="16">
    <location>
        <begin position="1020"/>
        <end position="1036"/>
    </location>
</feature>
<evidence type="ECO:0000256" key="10">
    <source>
        <dbReference type="ARBA" id="ARBA00038748"/>
    </source>
</evidence>
<evidence type="ECO:0000256" key="7">
    <source>
        <dbReference type="ARBA" id="ARBA00022803"/>
    </source>
</evidence>
<dbReference type="PANTHER" id="PTHR15245:SF20">
    <property type="entry name" value="SYMPLEKIN"/>
    <property type="match status" value="1"/>
</dbReference>
<dbReference type="Pfam" id="PF09797">
    <property type="entry name" value="NatB_MDM20"/>
    <property type="match status" value="2"/>
</dbReference>
<evidence type="ECO:0000256" key="9">
    <source>
        <dbReference type="ARBA" id="ARBA00029872"/>
    </source>
</evidence>
<dbReference type="SUPFAM" id="SSF48371">
    <property type="entry name" value="ARM repeat"/>
    <property type="match status" value="2"/>
</dbReference>
<feature type="domain" description="Symplekin/Pta1 N-terminal" evidence="17">
    <location>
        <begin position="88"/>
        <end position="310"/>
    </location>
</feature>
<evidence type="ECO:0000256" key="4">
    <source>
        <dbReference type="ARBA" id="ARBA00022490"/>
    </source>
</evidence>
<dbReference type="EnsemblMetazoa" id="LLOJ001542-RA">
    <property type="protein sequence ID" value="LLOJ001542-PA"/>
    <property type="gene ID" value="LLOJ001542"/>
</dbReference>
<keyword evidence="6" id="KW-0677">Repeat</keyword>
<evidence type="ECO:0000313" key="20">
    <source>
        <dbReference type="EnsemblMetazoa" id="LLOJ001542-PA"/>
    </source>
</evidence>
<dbReference type="InterPro" id="IPR022075">
    <property type="entry name" value="Symplekin_C"/>
</dbReference>
<evidence type="ECO:0000256" key="2">
    <source>
        <dbReference type="ARBA" id="ARBA00004496"/>
    </source>
</evidence>
<dbReference type="Pfam" id="PF11935">
    <property type="entry name" value="SYMPK_PTA1_N"/>
    <property type="match status" value="1"/>
</dbReference>
<dbReference type="PANTHER" id="PTHR15245">
    <property type="entry name" value="SYMPLEKIN-RELATED"/>
    <property type="match status" value="1"/>
</dbReference>
<dbReference type="SUPFAM" id="SSF48452">
    <property type="entry name" value="TPR-like"/>
    <property type="match status" value="2"/>
</dbReference>
<evidence type="ECO:0000256" key="6">
    <source>
        <dbReference type="ARBA" id="ARBA00022737"/>
    </source>
</evidence>
<keyword evidence="8" id="KW-0539">Nucleus</keyword>
<evidence type="ECO:0000256" key="14">
    <source>
        <dbReference type="ARBA" id="ARBA00079375"/>
    </source>
</evidence>
<evidence type="ECO:0000256" key="3">
    <source>
        <dbReference type="ARBA" id="ARBA00006298"/>
    </source>
</evidence>
<evidence type="ECO:0000256" key="1">
    <source>
        <dbReference type="ARBA" id="ARBA00004123"/>
    </source>
</evidence>
<accession>A0A1B0ESZ5</accession>
<dbReference type="VEuPathDB" id="VectorBase:LLONM1_001463"/>
<dbReference type="VEuPathDB" id="VectorBase:LLONM1_005711"/>
<reference evidence="21" key="1">
    <citation type="submission" date="2012-05" db="EMBL/GenBank/DDBJ databases">
        <title>Whole Genome Assembly of Lutzomyia longipalpis.</title>
        <authorList>
            <person name="Richards S."/>
            <person name="Qu C."/>
            <person name="Dillon R."/>
            <person name="Worley K."/>
            <person name="Scherer S."/>
            <person name="Batterton M."/>
            <person name="Taylor A."/>
            <person name="Hawes A."/>
            <person name="Hernandez B."/>
            <person name="Kovar C."/>
            <person name="Mandapat C."/>
            <person name="Pham C."/>
            <person name="Qu C."/>
            <person name="Jing C."/>
            <person name="Bess C."/>
            <person name="Bandaranaike D."/>
            <person name="Ngo D."/>
            <person name="Ongeri F."/>
            <person name="Arias F."/>
            <person name="Lara F."/>
            <person name="Weissenberger G."/>
            <person name="Kamau G."/>
            <person name="Han H."/>
            <person name="Shen H."/>
            <person name="Dinh H."/>
            <person name="Khalil I."/>
            <person name="Jones J."/>
            <person name="Shafer J."/>
            <person name="Jayaseelan J."/>
            <person name="Quiroz J."/>
            <person name="Blankenburg K."/>
            <person name="Nguyen L."/>
            <person name="Jackson L."/>
            <person name="Francisco L."/>
            <person name="Tang L.-Y."/>
            <person name="Pu L.-L."/>
            <person name="Perales L."/>
            <person name="Lorensuhewa L."/>
            <person name="Munidasa M."/>
            <person name="Coyle M."/>
            <person name="Taylor M."/>
            <person name="Puazo M."/>
            <person name="Firestine M."/>
            <person name="Scheel M."/>
            <person name="Javaid M."/>
            <person name="Wang M."/>
            <person name="Li M."/>
            <person name="Tabassum N."/>
            <person name="Saada N."/>
            <person name="Osuji N."/>
            <person name="Aqrawi P."/>
            <person name="Fu Q."/>
            <person name="Thornton R."/>
            <person name="Raj R."/>
            <person name="Goodspeed R."/>
            <person name="Mata R."/>
            <person name="Najjar R."/>
            <person name="Gubbala S."/>
            <person name="Lee S."/>
            <person name="Denson S."/>
            <person name="Patil S."/>
            <person name="Macmil S."/>
            <person name="Qi S."/>
            <person name="Matskevitch T."/>
            <person name="Palculict T."/>
            <person name="Mathew T."/>
            <person name="Vee V."/>
            <person name="Velamala V."/>
            <person name="Korchina V."/>
            <person name="Cai W."/>
            <person name="Liu W."/>
            <person name="Dai W."/>
            <person name="Zou X."/>
            <person name="Zhu Y."/>
            <person name="Zhang Y."/>
            <person name="Wu Y.-Q."/>
            <person name="Xin Y."/>
            <person name="Nazarath L."/>
            <person name="Kovar C."/>
            <person name="Han Y."/>
            <person name="Muzny D."/>
            <person name="Gibbs R."/>
        </authorList>
    </citation>
    <scope>NUCLEOTIDE SEQUENCE [LARGE SCALE GENOMIC DNA]</scope>
    <source>
        <strain evidence="21">Jacobina</strain>
    </source>
</reference>
<dbReference type="Gene3D" id="1.25.10.10">
    <property type="entry name" value="Leucine-rich Repeat Variant"/>
    <property type="match status" value="1"/>
</dbReference>
<dbReference type="Gene3D" id="1.25.40.1040">
    <property type="match status" value="2"/>
</dbReference>
<comment type="function">
    <text evidence="11">Non-catalytic subunit of the NatB complex which catalyzes acetylation of the N-terminal methionine residues of peptides beginning with Met-Asp, Met-Glu, Met-Asn and Met-Gln. May play a role in normal cell-cycle progression.</text>
</comment>
<keyword evidence="7" id="KW-0802">TPR repeat</keyword>
<evidence type="ECO:0000259" key="17">
    <source>
        <dbReference type="Pfam" id="PF11935"/>
    </source>
</evidence>
<feature type="domain" description="Symplekin C-terminal" evidence="18">
    <location>
        <begin position="873"/>
        <end position="984"/>
    </location>
</feature>
<dbReference type="GO" id="GO:0005847">
    <property type="term" value="C:mRNA cleavage and polyadenylation specificity factor complex"/>
    <property type="evidence" value="ECO:0007669"/>
    <property type="project" value="TreeGrafter"/>
</dbReference>
<keyword evidence="4" id="KW-0963">Cytoplasm</keyword>
<proteinExistence type="inferred from homology"/>
<organism evidence="20 21">
    <name type="scientific">Lutzomyia longipalpis</name>
    <name type="common">Sand fly</name>
    <dbReference type="NCBI Taxonomy" id="7200"/>
    <lineage>
        <taxon>Eukaryota</taxon>
        <taxon>Metazoa</taxon>
        <taxon>Ecdysozoa</taxon>
        <taxon>Arthropoda</taxon>
        <taxon>Hexapoda</taxon>
        <taxon>Insecta</taxon>
        <taxon>Pterygota</taxon>
        <taxon>Neoptera</taxon>
        <taxon>Endopterygota</taxon>
        <taxon>Diptera</taxon>
        <taxon>Nematocera</taxon>
        <taxon>Psychodoidea</taxon>
        <taxon>Psychodidae</taxon>
        <taxon>Lutzomyia</taxon>
        <taxon>Lutzomyia</taxon>
    </lineage>
</organism>
<dbReference type="EMBL" id="AJWK01005340">
    <property type="status" value="NOT_ANNOTATED_CDS"/>
    <property type="molecule type" value="Genomic_DNA"/>
</dbReference>
<dbReference type="InterPro" id="IPR016024">
    <property type="entry name" value="ARM-type_fold"/>
</dbReference>
<dbReference type="VEuPathDB" id="VectorBase:LLOJ001542"/>
<dbReference type="InterPro" id="IPR021850">
    <property type="entry name" value="Symplekin/Pta1"/>
</dbReference>
<feature type="region of interest" description="Disordered" evidence="16">
    <location>
        <begin position="1020"/>
        <end position="1043"/>
    </location>
</feature>
<dbReference type="EMBL" id="GITU01006610">
    <property type="protein sequence ID" value="MBC1175313.1"/>
    <property type="molecule type" value="Transcribed_RNA"/>
</dbReference>
<feature type="domain" description="Symplekin C-terminal" evidence="18">
    <location>
        <begin position="1983"/>
        <end position="2055"/>
    </location>
</feature>
<evidence type="ECO:0000256" key="11">
    <source>
        <dbReference type="ARBA" id="ARBA00057542"/>
    </source>
</evidence>
<reference evidence="20" key="3">
    <citation type="submission" date="2020-05" db="UniProtKB">
        <authorList>
            <consortium name="EnsemblMetazoa"/>
        </authorList>
    </citation>
    <scope>IDENTIFICATION</scope>
    <source>
        <strain evidence="20">Jacobina</strain>
    </source>
</reference>
<evidence type="ECO:0000313" key="19">
    <source>
        <dbReference type="EMBL" id="MBC1175313.1"/>
    </source>
</evidence>
<dbReference type="InterPro" id="IPR019183">
    <property type="entry name" value="NAA25_NatB_aux_su"/>
</dbReference>
<keyword evidence="21" id="KW-1185">Reference proteome</keyword>
<dbReference type="EMBL" id="AJWK01005337">
    <property type="status" value="NOT_ANNOTATED_CDS"/>
    <property type="molecule type" value="Genomic_DNA"/>
</dbReference>
<dbReference type="EMBL" id="AJWK01005338">
    <property type="status" value="NOT_ANNOTATED_CDS"/>
    <property type="molecule type" value="Genomic_DNA"/>
</dbReference>
<dbReference type="FunFam" id="1.25.40.1040:FF:000004">
    <property type="entry name" value="N-alpha-acetyltransferase 25, NatB auxiliary subunit"/>
    <property type="match status" value="2"/>
</dbReference>
<name>A0A1B0ESZ5_LUTLO</name>
<comment type="similarity">
    <text evidence="3">Belongs to the MDM20/NAA25 family.</text>
</comment>
<dbReference type="InterPro" id="IPR032460">
    <property type="entry name" value="Symplekin/Pta1_N"/>
</dbReference>
<dbReference type="EMBL" id="AJWK01005336">
    <property type="status" value="NOT_ANNOTATED_CDS"/>
    <property type="molecule type" value="Genomic_DNA"/>
</dbReference>
<evidence type="ECO:0000256" key="13">
    <source>
        <dbReference type="ARBA" id="ARBA00076058"/>
    </source>
</evidence>
<evidence type="ECO:0000313" key="21">
    <source>
        <dbReference type="Proteomes" id="UP000092461"/>
    </source>
</evidence>
<comment type="subunit">
    <text evidence="10">Component of the N-terminal acetyltransferase B (NatB) complex which is composed of NAA20 and NAA25.</text>
</comment>
<evidence type="ECO:0000256" key="12">
    <source>
        <dbReference type="ARBA" id="ARBA00073376"/>
    </source>
</evidence>
<reference evidence="19" key="2">
    <citation type="journal article" date="2020" name="BMC">
        <title>Leishmania infection induces a limited differential gene expression in the sand fly midgut.</title>
        <authorList>
            <person name="Coutinho-Abreu I.V."/>
            <person name="Serafim T.D."/>
            <person name="Meneses C."/>
            <person name="Kamhawi S."/>
            <person name="Oliveira F."/>
            <person name="Valenzuela J.G."/>
        </authorList>
    </citation>
    <scope>NUCLEOTIDE SEQUENCE</scope>
    <source>
        <strain evidence="19">Jacobina</strain>
        <tissue evidence="19">Midgut</tissue>
    </source>
</reference>
<keyword evidence="5" id="KW-0507">mRNA processing</keyword>
<dbReference type="GO" id="GO:0005737">
    <property type="term" value="C:cytoplasm"/>
    <property type="evidence" value="ECO:0007669"/>
    <property type="project" value="UniProtKB-SubCell"/>
</dbReference>
<evidence type="ECO:0000256" key="15">
    <source>
        <dbReference type="ARBA" id="ARBA00081844"/>
    </source>
</evidence>
<comment type="subcellular location">
    <subcellularLocation>
        <location evidence="2">Cytoplasm</location>
    </subcellularLocation>
    <subcellularLocation>
        <location evidence="1">Nucleus</location>
    </subcellularLocation>
</comment>
<dbReference type="Proteomes" id="UP000092461">
    <property type="component" value="Unassembled WGS sequence"/>
</dbReference>
<dbReference type="Pfam" id="PF12295">
    <property type="entry name" value="Symplekin_C"/>
    <property type="match status" value="2"/>
</dbReference>
<dbReference type="InterPro" id="IPR011989">
    <property type="entry name" value="ARM-like"/>
</dbReference>
<evidence type="ECO:0000256" key="5">
    <source>
        <dbReference type="ARBA" id="ARBA00022664"/>
    </source>
</evidence>
<dbReference type="GO" id="GO:0006397">
    <property type="term" value="P:mRNA processing"/>
    <property type="evidence" value="ECO:0007669"/>
    <property type="project" value="UniProtKB-KW"/>
</dbReference>